<keyword evidence="2" id="KW-1133">Transmembrane helix</keyword>
<keyword evidence="4" id="KW-1185">Reference proteome</keyword>
<sequence length="326" mass="34950">MGRESTGRGDGSGGREGDRPDGPGRPYADLNAAAAASAFQLPAIGLIWWIGNQLGDDYGTSVYGFFVLFGLACLLVIAPLVLPVVGLVHAIVHIMPADFLARAAVRHARGPRWAWHLVCTALLGVGWAGLTALLYGWTFGVTAPLFAALGVLPVLGLAYLRRRRRITGRPWGAWLPSLIASVGLFLLVFVGGVLATVTGLVKDYEPPVLSAEQLAGDWRGDHGAVLRLRPDGHAELTKVPSQPEYYDDSADPPNPVFTRCDGTGSWDLRRDDPDGDSERDGVLVRLRGGCGDDTYWMIGGTAAKPELFVLFGDPDAAELRILKRDS</sequence>
<feature type="region of interest" description="Disordered" evidence="1">
    <location>
        <begin position="242"/>
        <end position="280"/>
    </location>
</feature>
<proteinExistence type="predicted"/>
<dbReference type="RefSeq" id="WP_062153584.1">
    <property type="nucleotide sequence ID" value="NZ_KQ947990.1"/>
</dbReference>
<evidence type="ECO:0000313" key="4">
    <source>
        <dbReference type="Proteomes" id="UP000054024"/>
    </source>
</evidence>
<keyword evidence="2" id="KW-0812">Transmembrane</keyword>
<feature type="transmembrane region" description="Helical" evidence="2">
    <location>
        <begin position="30"/>
        <end position="50"/>
    </location>
</feature>
<keyword evidence="2" id="KW-0472">Membrane</keyword>
<organism evidence="3 4">
    <name type="scientific">Streptomyces curacoi</name>
    <dbReference type="NCBI Taxonomy" id="146536"/>
    <lineage>
        <taxon>Bacteria</taxon>
        <taxon>Bacillati</taxon>
        <taxon>Actinomycetota</taxon>
        <taxon>Actinomycetes</taxon>
        <taxon>Kitasatosporales</taxon>
        <taxon>Streptomycetaceae</taxon>
        <taxon>Streptomyces</taxon>
    </lineage>
</organism>
<evidence type="ECO:0000256" key="1">
    <source>
        <dbReference type="SAM" id="MobiDB-lite"/>
    </source>
</evidence>
<evidence type="ECO:0000256" key="2">
    <source>
        <dbReference type="SAM" id="Phobius"/>
    </source>
</evidence>
<feature type="transmembrane region" description="Helical" evidence="2">
    <location>
        <begin position="141"/>
        <end position="160"/>
    </location>
</feature>
<evidence type="ECO:0000313" key="3">
    <source>
        <dbReference type="EMBL" id="KUM72429.1"/>
    </source>
</evidence>
<dbReference type="AlphaFoldDB" id="A0A117P3K1"/>
<dbReference type="OrthoDB" id="3393054at2"/>
<protein>
    <submittedName>
        <fullName evidence="3">Uncharacterized protein</fullName>
    </submittedName>
</protein>
<feature type="compositionally biased region" description="Basic and acidic residues" evidence="1">
    <location>
        <begin position="267"/>
        <end position="280"/>
    </location>
</feature>
<dbReference type="Proteomes" id="UP000054024">
    <property type="component" value="Unassembled WGS sequence"/>
</dbReference>
<reference evidence="3 4" key="1">
    <citation type="submission" date="2015-10" db="EMBL/GenBank/DDBJ databases">
        <title>Draft genome sequence of Streptomyces curacoi DSM 40107, type strain for the species Streptomyces curacoi.</title>
        <authorList>
            <person name="Ruckert C."/>
            <person name="Winkler A."/>
            <person name="Kalinowski J."/>
            <person name="Kampfer P."/>
            <person name="Glaeser S."/>
        </authorList>
    </citation>
    <scope>NUCLEOTIDE SEQUENCE [LARGE SCALE GENOMIC DNA]</scope>
    <source>
        <strain evidence="3 4">DSM 40107</strain>
    </source>
</reference>
<feature type="transmembrane region" description="Helical" evidence="2">
    <location>
        <begin position="62"/>
        <end position="92"/>
    </location>
</feature>
<name>A0A117P3K1_9ACTN</name>
<feature type="transmembrane region" description="Helical" evidence="2">
    <location>
        <begin position="172"/>
        <end position="197"/>
    </location>
</feature>
<feature type="transmembrane region" description="Helical" evidence="2">
    <location>
        <begin position="113"/>
        <end position="135"/>
    </location>
</feature>
<accession>A0A117P3K1</accession>
<feature type="region of interest" description="Disordered" evidence="1">
    <location>
        <begin position="1"/>
        <end position="24"/>
    </location>
</feature>
<gene>
    <name evidence="3" type="ORF">AQI70_24380</name>
</gene>
<feature type="compositionally biased region" description="Basic and acidic residues" evidence="1">
    <location>
        <begin position="1"/>
        <end position="22"/>
    </location>
</feature>
<comment type="caution">
    <text evidence="3">The sequence shown here is derived from an EMBL/GenBank/DDBJ whole genome shotgun (WGS) entry which is preliminary data.</text>
</comment>
<dbReference type="EMBL" id="LMWJ01000017">
    <property type="protein sequence ID" value="KUM72429.1"/>
    <property type="molecule type" value="Genomic_DNA"/>
</dbReference>